<keyword evidence="2 6" id="KW-0645">Protease</keyword>
<feature type="region of interest" description="Disordered" evidence="4">
    <location>
        <begin position="212"/>
        <end position="235"/>
    </location>
</feature>
<feature type="domain" description="Prohead serine protease" evidence="5">
    <location>
        <begin position="28"/>
        <end position="178"/>
    </location>
</feature>
<dbReference type="NCBIfam" id="TIGR01543">
    <property type="entry name" value="proheadase_HK97"/>
    <property type="match status" value="1"/>
</dbReference>
<evidence type="ECO:0000313" key="6">
    <source>
        <dbReference type="EMBL" id="MDH2134924.1"/>
    </source>
</evidence>
<evidence type="ECO:0000259" key="5">
    <source>
        <dbReference type="Pfam" id="PF04586"/>
    </source>
</evidence>
<dbReference type="Proteomes" id="UP001162318">
    <property type="component" value="Unassembled WGS sequence"/>
</dbReference>
<sequence>SLWRQRRRRRSAACINTIMEIKTLSGRIEIKAVDDGEMTFTGLAAHYNNVDGYRDIVLPGAFAATMTEHDAAATKPAMLWNHDARALPIGVWIDWEDSEEGLKMTGRFLDTQAGRDAYQAVKSGAVNGLSIGYTTVDFEIVREDGRTIRHLKAVDLWEVSVVTFPANPLTRISEVKENILPENDNDIGAAFDALMKQVETLKLRLVSPADADEESKVDDVEEDIEEPSEETEKEAKYLAAIEAVKTLRLKLQQENHG</sequence>
<comment type="caution">
    <text evidence="6">The sequence shown here is derived from an EMBL/GenBank/DDBJ whole genome shotgun (WGS) entry which is preliminary data.</text>
</comment>
<accession>A0AA43BEU1</accession>
<name>A0AA43BEU1_SPHYA</name>
<reference evidence="6" key="1">
    <citation type="submission" date="2022-09" db="EMBL/GenBank/DDBJ databases">
        <title>Intensive care unit water sources are persistently colonized with multi-drug resistant bacteria and are the site of extensive horizontal gene transfer of antibiotic resistance genes.</title>
        <authorList>
            <person name="Diorio-Toth L."/>
        </authorList>
    </citation>
    <scope>NUCLEOTIDE SEQUENCE</scope>
    <source>
        <strain evidence="6">GD03659</strain>
    </source>
</reference>
<protein>
    <submittedName>
        <fullName evidence="6">HK97 family phage prohead protease</fullName>
    </submittedName>
</protein>
<evidence type="ECO:0000313" key="7">
    <source>
        <dbReference type="Proteomes" id="UP001162318"/>
    </source>
</evidence>
<dbReference type="RefSeq" id="WP_279731080.1">
    <property type="nucleotide sequence ID" value="NZ_JAOCKX010000077.1"/>
</dbReference>
<gene>
    <name evidence="6" type="ORF">N5J77_27715</name>
</gene>
<dbReference type="GO" id="GO:0006508">
    <property type="term" value="P:proteolysis"/>
    <property type="evidence" value="ECO:0007669"/>
    <property type="project" value="UniProtKB-KW"/>
</dbReference>
<evidence type="ECO:0000256" key="3">
    <source>
        <dbReference type="ARBA" id="ARBA00022801"/>
    </source>
</evidence>
<evidence type="ECO:0000256" key="2">
    <source>
        <dbReference type="ARBA" id="ARBA00022670"/>
    </source>
</evidence>
<keyword evidence="1" id="KW-1188">Viral release from host cell</keyword>
<dbReference type="AlphaFoldDB" id="A0AA43BEU1"/>
<proteinExistence type="predicted"/>
<dbReference type="EMBL" id="JAOCKX010000077">
    <property type="protein sequence ID" value="MDH2134924.1"/>
    <property type="molecule type" value="Genomic_DNA"/>
</dbReference>
<dbReference type="GO" id="GO:0008233">
    <property type="term" value="F:peptidase activity"/>
    <property type="evidence" value="ECO:0007669"/>
    <property type="project" value="UniProtKB-KW"/>
</dbReference>
<dbReference type="Pfam" id="PF04586">
    <property type="entry name" value="Peptidase_S78"/>
    <property type="match status" value="1"/>
</dbReference>
<dbReference type="InterPro" id="IPR006433">
    <property type="entry name" value="Prohead_protease"/>
</dbReference>
<organism evidence="6 7">
    <name type="scientific">Sphingobium yanoikuyae</name>
    <name type="common">Sphingomonas yanoikuyae</name>
    <dbReference type="NCBI Taxonomy" id="13690"/>
    <lineage>
        <taxon>Bacteria</taxon>
        <taxon>Pseudomonadati</taxon>
        <taxon>Pseudomonadota</taxon>
        <taxon>Alphaproteobacteria</taxon>
        <taxon>Sphingomonadales</taxon>
        <taxon>Sphingomonadaceae</taxon>
        <taxon>Sphingobium</taxon>
    </lineage>
</organism>
<evidence type="ECO:0000256" key="4">
    <source>
        <dbReference type="SAM" id="MobiDB-lite"/>
    </source>
</evidence>
<keyword evidence="3" id="KW-0378">Hydrolase</keyword>
<feature type="compositionally biased region" description="Acidic residues" evidence="4">
    <location>
        <begin position="212"/>
        <end position="232"/>
    </location>
</feature>
<dbReference type="InterPro" id="IPR054613">
    <property type="entry name" value="Peptidase_S78_dom"/>
</dbReference>
<feature type="non-terminal residue" evidence="6">
    <location>
        <position position="1"/>
    </location>
</feature>
<evidence type="ECO:0000256" key="1">
    <source>
        <dbReference type="ARBA" id="ARBA00022612"/>
    </source>
</evidence>